<dbReference type="PANTHER" id="PTHR38011">
    <property type="entry name" value="DIHYDROFOLATE REDUCTASE FAMILY PROTEIN (AFU_ORTHOLOGUE AFUA_8G06820)"/>
    <property type="match status" value="1"/>
</dbReference>
<dbReference type="Proteomes" id="UP000677082">
    <property type="component" value="Unassembled WGS sequence"/>
</dbReference>
<proteinExistence type="predicted"/>
<dbReference type="InterPro" id="IPR050765">
    <property type="entry name" value="Riboflavin_Biosynth_HTPR"/>
</dbReference>
<dbReference type="PANTHER" id="PTHR38011:SF11">
    <property type="entry name" value="2,5-DIAMINO-6-RIBOSYLAMINO-4(3H)-PYRIMIDINONE 5'-PHOSPHATE REDUCTASE"/>
    <property type="match status" value="1"/>
</dbReference>
<dbReference type="Pfam" id="PF01872">
    <property type="entry name" value="RibD_C"/>
    <property type="match status" value="1"/>
</dbReference>
<reference evidence="2 3" key="1">
    <citation type="submission" date="2021-03" db="EMBL/GenBank/DDBJ databases">
        <title>Whole genome shotgun sequence of Actinoplanes toevensis NBRC 105298.</title>
        <authorList>
            <person name="Komaki H."/>
            <person name="Tamura T."/>
        </authorList>
    </citation>
    <scope>NUCLEOTIDE SEQUENCE [LARGE SCALE GENOMIC DNA]</scope>
    <source>
        <strain evidence="2 3">NBRC 105298</strain>
    </source>
</reference>
<gene>
    <name evidence="2" type="ORF">Ato02nite_067570</name>
</gene>
<evidence type="ECO:0000313" key="3">
    <source>
        <dbReference type="Proteomes" id="UP000677082"/>
    </source>
</evidence>
<dbReference type="GO" id="GO:0008703">
    <property type="term" value="F:5-amino-6-(5-phosphoribosylamino)uracil reductase activity"/>
    <property type="evidence" value="ECO:0007669"/>
    <property type="project" value="InterPro"/>
</dbReference>
<evidence type="ECO:0000259" key="1">
    <source>
        <dbReference type="Pfam" id="PF01872"/>
    </source>
</evidence>
<dbReference type="SUPFAM" id="SSF53597">
    <property type="entry name" value="Dihydrofolate reductase-like"/>
    <property type="match status" value="1"/>
</dbReference>
<feature type="domain" description="Bacterial bifunctional deaminase-reductase C-terminal" evidence="1">
    <location>
        <begin position="29"/>
        <end position="200"/>
    </location>
</feature>
<dbReference type="EMBL" id="BOQN01000087">
    <property type="protein sequence ID" value="GIM94964.1"/>
    <property type="molecule type" value="Genomic_DNA"/>
</dbReference>
<evidence type="ECO:0000313" key="2">
    <source>
        <dbReference type="EMBL" id="GIM94964.1"/>
    </source>
</evidence>
<keyword evidence="3" id="KW-1185">Reference proteome</keyword>
<comment type="caution">
    <text evidence="2">The sequence shown here is derived from an EMBL/GenBank/DDBJ whole genome shotgun (WGS) entry which is preliminary data.</text>
</comment>
<name>A0A919TJ02_9ACTN</name>
<dbReference type="AlphaFoldDB" id="A0A919TJ02"/>
<dbReference type="GO" id="GO:0009231">
    <property type="term" value="P:riboflavin biosynthetic process"/>
    <property type="evidence" value="ECO:0007669"/>
    <property type="project" value="InterPro"/>
</dbReference>
<sequence>MNVASGDSGPEKLVAPRWQGDGVSKTQYYTATTIDGYIADPHNSLDWLFAVDEGREDEAGANPFATFFAGVGAFVMGATTYEWILDHESLLTRPEKWQEYYGDVPSWVFTHRDLPPIPGADLRFVQGDVRPVHAAMTAAAGEKNIWVTGGGELAGAFDDAGLLDEVILGVAPATLGAGAPVLPRRIMPSRLTLTGVEKRGQFAYLTYAVTPPTS</sequence>
<protein>
    <recommendedName>
        <fullName evidence="1">Bacterial bifunctional deaminase-reductase C-terminal domain-containing protein</fullName>
    </recommendedName>
</protein>
<organism evidence="2 3">
    <name type="scientific">Paractinoplanes toevensis</name>
    <dbReference type="NCBI Taxonomy" id="571911"/>
    <lineage>
        <taxon>Bacteria</taxon>
        <taxon>Bacillati</taxon>
        <taxon>Actinomycetota</taxon>
        <taxon>Actinomycetes</taxon>
        <taxon>Micromonosporales</taxon>
        <taxon>Micromonosporaceae</taxon>
        <taxon>Paractinoplanes</taxon>
    </lineage>
</organism>
<dbReference type="InterPro" id="IPR002734">
    <property type="entry name" value="RibDG_C"/>
</dbReference>
<dbReference type="InterPro" id="IPR024072">
    <property type="entry name" value="DHFR-like_dom_sf"/>
</dbReference>
<dbReference type="Gene3D" id="3.40.430.10">
    <property type="entry name" value="Dihydrofolate Reductase, subunit A"/>
    <property type="match status" value="1"/>
</dbReference>
<accession>A0A919TJ02</accession>